<organism evidence="2 3">
    <name type="scientific">Rhodopirellula maiorica SM1</name>
    <dbReference type="NCBI Taxonomy" id="1265738"/>
    <lineage>
        <taxon>Bacteria</taxon>
        <taxon>Pseudomonadati</taxon>
        <taxon>Planctomycetota</taxon>
        <taxon>Planctomycetia</taxon>
        <taxon>Pirellulales</taxon>
        <taxon>Pirellulaceae</taxon>
        <taxon>Novipirellula</taxon>
    </lineage>
</organism>
<feature type="transmembrane region" description="Helical" evidence="1">
    <location>
        <begin position="129"/>
        <end position="152"/>
    </location>
</feature>
<feature type="transmembrane region" description="Helical" evidence="1">
    <location>
        <begin position="158"/>
        <end position="180"/>
    </location>
</feature>
<dbReference type="Proteomes" id="UP000011991">
    <property type="component" value="Unassembled WGS sequence"/>
</dbReference>
<keyword evidence="1" id="KW-0812">Transmembrane</keyword>
<sequence length="197" mass="21807">MQYSKLNGLSIAFAFTIFTAIVYLNLDGYQLHLAACVGTPPSWYGPGNFSGEPPWDNWTHGWPIGFATRLCYDPAIGMEATTSRWPWDGTPLKFFHPTGAVLNCVIAVLLIFGAYGGSKPLFNRLGLDLRFSVSSLLSFTLASAVVFSARSWLFATRYTIQLAALLVIAVGAAFCGLYVWETVRESIQRRRHQLNTT</sequence>
<evidence type="ECO:0000256" key="1">
    <source>
        <dbReference type="SAM" id="Phobius"/>
    </source>
</evidence>
<dbReference type="AlphaFoldDB" id="M5RAD1"/>
<keyword evidence="1" id="KW-0472">Membrane</keyword>
<name>M5RAD1_9BACT</name>
<accession>M5RAD1</accession>
<keyword evidence="3" id="KW-1185">Reference proteome</keyword>
<evidence type="ECO:0000313" key="3">
    <source>
        <dbReference type="Proteomes" id="UP000011991"/>
    </source>
</evidence>
<comment type="caution">
    <text evidence="2">The sequence shown here is derived from an EMBL/GenBank/DDBJ whole genome shotgun (WGS) entry which is preliminary data.</text>
</comment>
<protein>
    <submittedName>
        <fullName evidence="2">Membrane protein</fullName>
    </submittedName>
</protein>
<dbReference type="EMBL" id="ANOG01001007">
    <property type="protein sequence ID" value="EMI16021.1"/>
    <property type="molecule type" value="Genomic_DNA"/>
</dbReference>
<keyword evidence="1" id="KW-1133">Transmembrane helix</keyword>
<gene>
    <name evidence="2" type="ORF">RMSM_07045</name>
</gene>
<evidence type="ECO:0000313" key="2">
    <source>
        <dbReference type="EMBL" id="EMI16021.1"/>
    </source>
</evidence>
<reference evidence="2 3" key="1">
    <citation type="journal article" date="2013" name="Mar. Genomics">
        <title>Expression of sulfatases in Rhodopirellula baltica and the diversity of sulfatases in the genus Rhodopirellula.</title>
        <authorList>
            <person name="Wegner C.E."/>
            <person name="Richter-Heitmann T."/>
            <person name="Klindworth A."/>
            <person name="Klockow C."/>
            <person name="Richter M."/>
            <person name="Achstetter T."/>
            <person name="Glockner F.O."/>
            <person name="Harder J."/>
        </authorList>
    </citation>
    <scope>NUCLEOTIDE SEQUENCE [LARGE SCALE GENOMIC DNA]</scope>
    <source>
        <strain evidence="2 3">SM1</strain>
    </source>
</reference>
<feature type="transmembrane region" description="Helical" evidence="1">
    <location>
        <begin position="94"/>
        <end position="117"/>
    </location>
</feature>
<proteinExistence type="predicted"/>
<feature type="transmembrane region" description="Helical" evidence="1">
    <location>
        <begin position="7"/>
        <end position="24"/>
    </location>
</feature>